<dbReference type="EMBL" id="CP046566">
    <property type="protein sequence ID" value="QGW27762.1"/>
    <property type="molecule type" value="Genomic_DNA"/>
</dbReference>
<reference evidence="8 9" key="1">
    <citation type="submission" date="2019-11" db="EMBL/GenBank/DDBJ databases">
        <authorList>
            <person name="Im W.T."/>
        </authorList>
    </citation>
    <scope>NUCLEOTIDE SEQUENCE [LARGE SCALE GENOMIC DNA]</scope>
    <source>
        <strain evidence="8 9">SB-02</strain>
    </source>
</reference>
<keyword evidence="6 7" id="KW-0961">Cell wall biogenesis/degradation</keyword>
<dbReference type="RefSeq" id="WP_157477829.1">
    <property type="nucleotide sequence ID" value="NZ_CP046566.1"/>
</dbReference>
<evidence type="ECO:0000256" key="3">
    <source>
        <dbReference type="ARBA" id="ARBA00022989"/>
    </source>
</evidence>
<evidence type="ECO:0000256" key="5">
    <source>
        <dbReference type="ARBA" id="ARBA00023239"/>
    </source>
</evidence>
<accession>A0A6I6GLH1</accession>
<organism evidence="8 9">
    <name type="scientific">Phnomibacter ginsenosidimutans</name>
    <dbReference type="NCBI Taxonomy" id="2676868"/>
    <lineage>
        <taxon>Bacteria</taxon>
        <taxon>Pseudomonadati</taxon>
        <taxon>Bacteroidota</taxon>
        <taxon>Chitinophagia</taxon>
        <taxon>Chitinophagales</taxon>
        <taxon>Chitinophagaceae</taxon>
        <taxon>Phnomibacter</taxon>
    </lineage>
</organism>
<dbReference type="GO" id="GO:0071555">
    <property type="term" value="P:cell wall organization"/>
    <property type="evidence" value="ECO:0007669"/>
    <property type="project" value="UniProtKB-KW"/>
</dbReference>
<keyword evidence="2 7" id="KW-0812">Transmembrane</keyword>
<dbReference type="AlphaFoldDB" id="A0A6I6GLH1"/>
<dbReference type="GO" id="GO:0009252">
    <property type="term" value="P:peptidoglycan biosynthetic process"/>
    <property type="evidence" value="ECO:0007669"/>
    <property type="project" value="UniProtKB-UniRule"/>
</dbReference>
<evidence type="ECO:0000256" key="6">
    <source>
        <dbReference type="ARBA" id="ARBA00023316"/>
    </source>
</evidence>
<dbReference type="Gene3D" id="3.30.1490.480">
    <property type="entry name" value="Endolytic murein transglycosylase"/>
    <property type="match status" value="1"/>
</dbReference>
<dbReference type="GO" id="GO:0008932">
    <property type="term" value="F:lytic endotransglycosylase activity"/>
    <property type="evidence" value="ECO:0007669"/>
    <property type="project" value="UniProtKB-UniRule"/>
</dbReference>
<dbReference type="HAMAP" id="MF_02065">
    <property type="entry name" value="MltG"/>
    <property type="match status" value="1"/>
</dbReference>
<dbReference type="Proteomes" id="UP000426027">
    <property type="component" value="Chromosome"/>
</dbReference>
<gene>
    <name evidence="7 8" type="primary">mltG</name>
    <name evidence="8" type="ORF">GLV81_06355</name>
</gene>
<keyword evidence="1 7" id="KW-1003">Cell membrane</keyword>
<protein>
    <recommendedName>
        <fullName evidence="7">Endolytic murein transglycosylase</fullName>
        <ecNumber evidence="7">4.2.2.29</ecNumber>
    </recommendedName>
    <alternativeName>
        <fullName evidence="7">Peptidoglycan lytic transglycosylase</fullName>
    </alternativeName>
    <alternativeName>
        <fullName evidence="7">Peptidoglycan polymerization terminase</fullName>
    </alternativeName>
</protein>
<comment type="function">
    <text evidence="7">Functions as a peptidoglycan terminase that cleaves nascent peptidoglycan strands endolytically to terminate their elongation.</text>
</comment>
<keyword evidence="9" id="KW-1185">Reference proteome</keyword>
<proteinExistence type="inferred from homology"/>
<dbReference type="GO" id="GO:0005886">
    <property type="term" value="C:plasma membrane"/>
    <property type="evidence" value="ECO:0007669"/>
    <property type="project" value="UniProtKB-UniRule"/>
</dbReference>
<evidence type="ECO:0000313" key="9">
    <source>
        <dbReference type="Proteomes" id="UP000426027"/>
    </source>
</evidence>
<dbReference type="InterPro" id="IPR003770">
    <property type="entry name" value="MLTG-like"/>
</dbReference>
<keyword evidence="4 7" id="KW-0472">Membrane</keyword>
<keyword evidence="3 7" id="KW-1133">Transmembrane helix</keyword>
<dbReference type="Pfam" id="PF02618">
    <property type="entry name" value="YceG"/>
    <property type="match status" value="1"/>
</dbReference>
<dbReference type="PANTHER" id="PTHR30518">
    <property type="entry name" value="ENDOLYTIC MUREIN TRANSGLYCOSYLASE"/>
    <property type="match status" value="1"/>
</dbReference>
<comment type="catalytic activity">
    <reaction evidence="7">
        <text>a peptidoglycan chain = a peptidoglycan chain with N-acetyl-1,6-anhydromuramyl-[peptide] at the reducing end + a peptidoglycan chain with N-acetylglucosamine at the non-reducing end.</text>
        <dbReference type="EC" id="4.2.2.29"/>
    </reaction>
</comment>
<sequence>MLKKIVKPVLIIGALLLLLLWWLFGSSVTGFSDKAKFVYIATGTNSKEAVLQALQKDGIISSTTGFDVLAKATGYYDNIKPGKYRIEKGSNALSIFRMLKAGRQAEVKLVLGKIRLREDWAQKMSQLIETDSASIMRFLSSNDSLKALGVDTASWATLLIQNTYNIYWTQNFNTVMQRLKKEQAKWWAQKNRKEKAAALGFSPAEVYTIASIVEEETNMRSDKPLVASVYMNRLKKGMPLQADPTVRFARKDFETNRVYYNHLKVASPYNTYQNKGLPPGPICVPSVATLDAVLQAPATDYIYFVAKPDFSGHSVFNSSYAEHSKAAKIYQDSLTAYLNRKAAKAAGK</sequence>
<evidence type="ECO:0000256" key="7">
    <source>
        <dbReference type="HAMAP-Rule" id="MF_02065"/>
    </source>
</evidence>
<evidence type="ECO:0000256" key="4">
    <source>
        <dbReference type="ARBA" id="ARBA00023136"/>
    </source>
</evidence>
<dbReference type="PANTHER" id="PTHR30518:SF2">
    <property type="entry name" value="ENDOLYTIC MUREIN TRANSGLYCOSYLASE"/>
    <property type="match status" value="1"/>
</dbReference>
<dbReference type="EC" id="4.2.2.29" evidence="7"/>
<comment type="similarity">
    <text evidence="7">Belongs to the transglycosylase MltG family.</text>
</comment>
<evidence type="ECO:0000256" key="1">
    <source>
        <dbReference type="ARBA" id="ARBA00022475"/>
    </source>
</evidence>
<keyword evidence="5 7" id="KW-0456">Lyase</keyword>
<dbReference type="Gene3D" id="3.30.160.60">
    <property type="entry name" value="Classic Zinc Finger"/>
    <property type="match status" value="1"/>
</dbReference>
<feature type="site" description="Important for catalytic activity" evidence="7">
    <location>
        <position position="216"/>
    </location>
</feature>
<dbReference type="NCBIfam" id="TIGR00247">
    <property type="entry name" value="endolytic transglycosylase MltG"/>
    <property type="match status" value="1"/>
</dbReference>
<dbReference type="KEGG" id="fls:GLV81_06355"/>
<name>A0A6I6GLH1_9BACT</name>
<evidence type="ECO:0000256" key="2">
    <source>
        <dbReference type="ARBA" id="ARBA00022692"/>
    </source>
</evidence>
<evidence type="ECO:0000313" key="8">
    <source>
        <dbReference type="EMBL" id="QGW27762.1"/>
    </source>
</evidence>